<dbReference type="EMBL" id="FNPC01000017">
    <property type="protein sequence ID" value="SDY94218.1"/>
    <property type="molecule type" value="Genomic_DNA"/>
</dbReference>
<dbReference type="Proteomes" id="UP000199079">
    <property type="component" value="Unassembled WGS sequence"/>
</dbReference>
<name>A0A1H3NZI6_9EURY</name>
<evidence type="ECO:0000313" key="2">
    <source>
        <dbReference type="Proteomes" id="UP000199079"/>
    </source>
</evidence>
<gene>
    <name evidence="1" type="ORF">SAMN05216564_11710</name>
</gene>
<organism evidence="1 2">
    <name type="scientific">Halopenitus persicus</name>
    <dbReference type="NCBI Taxonomy" id="1048396"/>
    <lineage>
        <taxon>Archaea</taxon>
        <taxon>Methanobacteriati</taxon>
        <taxon>Methanobacteriota</taxon>
        <taxon>Stenosarchaea group</taxon>
        <taxon>Halobacteria</taxon>
        <taxon>Halobacteriales</taxon>
        <taxon>Haloferacaceae</taxon>
        <taxon>Halopenitus</taxon>
    </lineage>
</organism>
<evidence type="ECO:0000313" key="1">
    <source>
        <dbReference type="EMBL" id="SDY94218.1"/>
    </source>
</evidence>
<protein>
    <submittedName>
        <fullName evidence="1">Uncharacterized protein</fullName>
    </submittedName>
</protein>
<dbReference type="AlphaFoldDB" id="A0A1H3NZI6"/>
<accession>A0A1H3NZI6</accession>
<keyword evidence="2" id="KW-1185">Reference proteome</keyword>
<sequence length="47" mass="5268">MFAKIGLTGYSKPDIVKIVVYMKLLTNTFGGYVMPIRVLPARSTVMF</sequence>
<reference evidence="2" key="1">
    <citation type="submission" date="2016-10" db="EMBL/GenBank/DDBJ databases">
        <authorList>
            <person name="Varghese N."/>
            <person name="Submissions S."/>
        </authorList>
    </citation>
    <scope>NUCLEOTIDE SEQUENCE [LARGE SCALE GENOMIC DNA]</scope>
    <source>
        <strain evidence="2">DC30,IBRC 10041,KCTC 4046</strain>
    </source>
</reference>
<proteinExistence type="predicted"/>